<organism evidence="1 2">
    <name type="scientific">Leptospirillum ferriphilum</name>
    <dbReference type="NCBI Taxonomy" id="178606"/>
    <lineage>
        <taxon>Bacteria</taxon>
        <taxon>Pseudomonadati</taxon>
        <taxon>Nitrospirota</taxon>
        <taxon>Nitrospiria</taxon>
        <taxon>Nitrospirales</taxon>
        <taxon>Nitrospiraceae</taxon>
        <taxon>Leptospirillum</taxon>
    </lineage>
</organism>
<dbReference type="Proteomes" id="UP000029452">
    <property type="component" value="Unassembled WGS sequence"/>
</dbReference>
<evidence type="ECO:0000313" key="2">
    <source>
        <dbReference type="Proteomes" id="UP000029452"/>
    </source>
</evidence>
<sequence length="57" mass="6549">MVFILFSKIHHSLLEVFGCSKIKKKIFLSKKGQESTTMSLLLVRKCQIFMVQSEPCS</sequence>
<protein>
    <submittedName>
        <fullName evidence="1">Uncharacterized protein</fullName>
    </submittedName>
</protein>
<reference evidence="1 2" key="1">
    <citation type="submission" date="2014-06" db="EMBL/GenBank/DDBJ databases">
        <title>Draft genome sequence of iron oxidizing acidophile Leptospirillum ferriphilum DSM14647.</title>
        <authorList>
            <person name="Cardenas J.P."/>
            <person name="Lazcano M."/>
            <person name="Ossandon F.J."/>
            <person name="Corbett M."/>
            <person name="Holmes D.S."/>
            <person name="Watkin E."/>
        </authorList>
    </citation>
    <scope>NUCLEOTIDE SEQUENCE [LARGE SCALE GENOMIC DNA]</scope>
    <source>
        <strain evidence="1 2">DSM 14647</strain>
    </source>
</reference>
<dbReference type="PATRIC" id="fig|178606.4.peg.458"/>
<dbReference type="EMBL" id="JPGK01000002">
    <property type="protein sequence ID" value="KGA94495.1"/>
    <property type="molecule type" value="Genomic_DNA"/>
</dbReference>
<accession>A0A094WDA9</accession>
<evidence type="ECO:0000313" key="1">
    <source>
        <dbReference type="EMBL" id="KGA94495.1"/>
    </source>
</evidence>
<comment type="caution">
    <text evidence="1">The sequence shown here is derived from an EMBL/GenBank/DDBJ whole genome shotgun (WGS) entry which is preliminary data.</text>
</comment>
<gene>
    <name evidence="1" type="ORF">LptCag_1925</name>
</gene>
<name>A0A094WDA9_9BACT</name>
<dbReference type="AlphaFoldDB" id="A0A094WDA9"/>
<proteinExistence type="predicted"/>